<protein>
    <submittedName>
        <fullName evidence="1 2">Uncharacterized protein</fullName>
    </submittedName>
</protein>
<dbReference type="AlphaFoldDB" id="A0A2K1J974"/>
<proteinExistence type="predicted"/>
<dbReference type="Proteomes" id="UP000006727">
    <property type="component" value="Chromosome 16"/>
</dbReference>
<sequence length="55" mass="6234">MVHHMPRALRPPAFTQGDAILAVQKPHESSTWNCVICRCLVCRYACQVSRPEVRA</sequence>
<evidence type="ECO:0000313" key="1">
    <source>
        <dbReference type="EMBL" id="PNR38073.1"/>
    </source>
</evidence>
<accession>A0A2K1J974</accession>
<dbReference type="EMBL" id="ABEU02000016">
    <property type="protein sequence ID" value="PNR38073.1"/>
    <property type="molecule type" value="Genomic_DNA"/>
</dbReference>
<dbReference type="Gramene" id="Pp3c16_18590V3.1">
    <property type="protein sequence ID" value="Pp3c16_18590V3.1"/>
    <property type="gene ID" value="Pp3c16_18590"/>
</dbReference>
<reference evidence="1 3" key="1">
    <citation type="journal article" date="2008" name="Science">
        <title>The Physcomitrella genome reveals evolutionary insights into the conquest of land by plants.</title>
        <authorList>
            <person name="Rensing S."/>
            <person name="Lang D."/>
            <person name="Zimmer A."/>
            <person name="Terry A."/>
            <person name="Salamov A."/>
            <person name="Shapiro H."/>
            <person name="Nishiyama T."/>
            <person name="Perroud P.-F."/>
            <person name="Lindquist E."/>
            <person name="Kamisugi Y."/>
            <person name="Tanahashi T."/>
            <person name="Sakakibara K."/>
            <person name="Fujita T."/>
            <person name="Oishi K."/>
            <person name="Shin-I T."/>
            <person name="Kuroki Y."/>
            <person name="Toyoda A."/>
            <person name="Suzuki Y."/>
            <person name="Hashimoto A."/>
            <person name="Yamaguchi K."/>
            <person name="Sugano A."/>
            <person name="Kohara Y."/>
            <person name="Fujiyama A."/>
            <person name="Anterola A."/>
            <person name="Aoki S."/>
            <person name="Ashton N."/>
            <person name="Barbazuk W.B."/>
            <person name="Barker E."/>
            <person name="Bennetzen J."/>
            <person name="Bezanilla M."/>
            <person name="Blankenship R."/>
            <person name="Cho S.H."/>
            <person name="Dutcher S."/>
            <person name="Estelle M."/>
            <person name="Fawcett J.A."/>
            <person name="Gundlach H."/>
            <person name="Hanada K."/>
            <person name="Heyl A."/>
            <person name="Hicks K.A."/>
            <person name="Hugh J."/>
            <person name="Lohr M."/>
            <person name="Mayer K."/>
            <person name="Melkozernov A."/>
            <person name="Murata T."/>
            <person name="Nelson D."/>
            <person name="Pils B."/>
            <person name="Prigge M."/>
            <person name="Reiss B."/>
            <person name="Renner T."/>
            <person name="Rombauts S."/>
            <person name="Rushton P."/>
            <person name="Sanderfoot A."/>
            <person name="Schween G."/>
            <person name="Shiu S.-H."/>
            <person name="Stueber K."/>
            <person name="Theodoulou F.L."/>
            <person name="Tu H."/>
            <person name="Van de Peer Y."/>
            <person name="Verrier P.J."/>
            <person name="Waters E."/>
            <person name="Wood A."/>
            <person name="Yang L."/>
            <person name="Cove D."/>
            <person name="Cuming A."/>
            <person name="Hasebe M."/>
            <person name="Lucas S."/>
            <person name="Mishler D.B."/>
            <person name="Reski R."/>
            <person name="Grigoriev I."/>
            <person name="Quatrano R.S."/>
            <person name="Boore J.L."/>
        </authorList>
    </citation>
    <scope>NUCLEOTIDE SEQUENCE [LARGE SCALE GENOMIC DNA]</scope>
    <source>
        <strain evidence="2 3">cv. Gransden 2004</strain>
    </source>
</reference>
<dbReference type="InParanoid" id="A0A2K1J974"/>
<gene>
    <name evidence="1" type="ORF">PHYPA_021184</name>
</gene>
<evidence type="ECO:0000313" key="3">
    <source>
        <dbReference type="Proteomes" id="UP000006727"/>
    </source>
</evidence>
<reference evidence="2" key="3">
    <citation type="submission" date="2020-12" db="UniProtKB">
        <authorList>
            <consortium name="EnsemblPlants"/>
        </authorList>
    </citation>
    <scope>IDENTIFICATION</scope>
</reference>
<name>A0A2K1J974_PHYPA</name>
<evidence type="ECO:0000313" key="2">
    <source>
        <dbReference type="EnsemblPlants" id="Pp3c16_18590V3.1"/>
    </source>
</evidence>
<keyword evidence="3" id="KW-1185">Reference proteome</keyword>
<organism evidence="1">
    <name type="scientific">Physcomitrium patens</name>
    <name type="common">Spreading-leaved earth moss</name>
    <name type="synonym">Physcomitrella patens</name>
    <dbReference type="NCBI Taxonomy" id="3218"/>
    <lineage>
        <taxon>Eukaryota</taxon>
        <taxon>Viridiplantae</taxon>
        <taxon>Streptophyta</taxon>
        <taxon>Embryophyta</taxon>
        <taxon>Bryophyta</taxon>
        <taxon>Bryophytina</taxon>
        <taxon>Bryopsida</taxon>
        <taxon>Funariidae</taxon>
        <taxon>Funariales</taxon>
        <taxon>Funariaceae</taxon>
        <taxon>Physcomitrium</taxon>
    </lineage>
</organism>
<reference evidence="1 3" key="2">
    <citation type="journal article" date="2018" name="Plant J.">
        <title>The Physcomitrella patens chromosome-scale assembly reveals moss genome structure and evolution.</title>
        <authorList>
            <person name="Lang D."/>
            <person name="Ullrich K.K."/>
            <person name="Murat F."/>
            <person name="Fuchs J."/>
            <person name="Jenkins J."/>
            <person name="Haas F.B."/>
            <person name="Piednoel M."/>
            <person name="Gundlach H."/>
            <person name="Van Bel M."/>
            <person name="Meyberg R."/>
            <person name="Vives C."/>
            <person name="Morata J."/>
            <person name="Symeonidi A."/>
            <person name="Hiss M."/>
            <person name="Muchero W."/>
            <person name="Kamisugi Y."/>
            <person name="Saleh O."/>
            <person name="Blanc G."/>
            <person name="Decker E.L."/>
            <person name="van Gessel N."/>
            <person name="Grimwood J."/>
            <person name="Hayes R.D."/>
            <person name="Graham S.W."/>
            <person name="Gunter L.E."/>
            <person name="McDaniel S.F."/>
            <person name="Hoernstein S.N.W."/>
            <person name="Larsson A."/>
            <person name="Li F.W."/>
            <person name="Perroud P.F."/>
            <person name="Phillips J."/>
            <person name="Ranjan P."/>
            <person name="Rokshar D.S."/>
            <person name="Rothfels C.J."/>
            <person name="Schneider L."/>
            <person name="Shu S."/>
            <person name="Stevenson D.W."/>
            <person name="Thummler F."/>
            <person name="Tillich M."/>
            <person name="Villarreal Aguilar J.C."/>
            <person name="Widiez T."/>
            <person name="Wong G.K."/>
            <person name="Wymore A."/>
            <person name="Zhang Y."/>
            <person name="Zimmer A.D."/>
            <person name="Quatrano R.S."/>
            <person name="Mayer K.F.X."/>
            <person name="Goodstein D."/>
            <person name="Casacuberta J.M."/>
            <person name="Vandepoele K."/>
            <person name="Reski R."/>
            <person name="Cuming A.C."/>
            <person name="Tuskan G.A."/>
            <person name="Maumus F."/>
            <person name="Salse J."/>
            <person name="Schmutz J."/>
            <person name="Rensing S.A."/>
        </authorList>
    </citation>
    <scope>NUCLEOTIDE SEQUENCE [LARGE SCALE GENOMIC DNA]</scope>
    <source>
        <strain evidence="2 3">cv. Gransden 2004</strain>
    </source>
</reference>
<dbReference type="EnsemblPlants" id="Pp3c16_18590V3.1">
    <property type="protein sequence ID" value="Pp3c16_18590V3.1"/>
    <property type="gene ID" value="Pp3c16_18590"/>
</dbReference>